<protein>
    <submittedName>
        <fullName evidence="1">Uncharacterized protein</fullName>
    </submittedName>
</protein>
<organism evidence="1 2">
    <name type="scientific">Nelumbo nucifera</name>
    <name type="common">Sacred lotus</name>
    <dbReference type="NCBI Taxonomy" id="4432"/>
    <lineage>
        <taxon>Eukaryota</taxon>
        <taxon>Viridiplantae</taxon>
        <taxon>Streptophyta</taxon>
        <taxon>Embryophyta</taxon>
        <taxon>Tracheophyta</taxon>
        <taxon>Spermatophyta</taxon>
        <taxon>Magnoliopsida</taxon>
        <taxon>Proteales</taxon>
        <taxon>Nelumbonaceae</taxon>
        <taxon>Nelumbo</taxon>
    </lineage>
</organism>
<comment type="caution">
    <text evidence="1">The sequence shown here is derived from an EMBL/GenBank/DDBJ whole genome shotgun (WGS) entry which is preliminary data.</text>
</comment>
<gene>
    <name evidence="1" type="ORF">HUJ06_002426</name>
</gene>
<evidence type="ECO:0000313" key="1">
    <source>
        <dbReference type="EMBL" id="DAD44196.1"/>
    </source>
</evidence>
<dbReference type="EMBL" id="DUZY01000007">
    <property type="protein sequence ID" value="DAD44196.1"/>
    <property type="molecule type" value="Genomic_DNA"/>
</dbReference>
<proteinExistence type="predicted"/>
<dbReference type="AlphaFoldDB" id="A0A822ZML3"/>
<reference evidence="1 2" key="1">
    <citation type="journal article" date="2020" name="Mol. Biol. Evol.">
        <title>Distinct Expression and Methylation Patterns for Genes with Different Fates following a Single Whole-Genome Duplication in Flowering Plants.</title>
        <authorList>
            <person name="Shi T."/>
            <person name="Rahmani R.S."/>
            <person name="Gugger P.F."/>
            <person name="Wang M."/>
            <person name="Li H."/>
            <person name="Zhang Y."/>
            <person name="Li Z."/>
            <person name="Wang Q."/>
            <person name="Van de Peer Y."/>
            <person name="Marchal K."/>
            <person name="Chen J."/>
        </authorList>
    </citation>
    <scope>NUCLEOTIDE SEQUENCE [LARGE SCALE GENOMIC DNA]</scope>
    <source>
        <tissue evidence="1">Leaf</tissue>
    </source>
</reference>
<keyword evidence="2" id="KW-1185">Reference proteome</keyword>
<sequence>MRKPWWNSYLRFILYTSDKIQDFLWQHESELHRSPPKLQVHRMWEMNINFRTLSYDQKYILIRFKISACIRGKYEYVEAELFQIDISIVRVACTAGDSCLCGDVRPIVPPKS</sequence>
<dbReference type="Proteomes" id="UP000607653">
    <property type="component" value="Unassembled WGS sequence"/>
</dbReference>
<evidence type="ECO:0000313" key="2">
    <source>
        <dbReference type="Proteomes" id="UP000607653"/>
    </source>
</evidence>
<accession>A0A822ZML3</accession>
<name>A0A822ZML3_NELNU</name>